<feature type="domain" description="DUF7507" evidence="2">
    <location>
        <begin position="1385"/>
        <end position="1478"/>
    </location>
</feature>
<dbReference type="Pfam" id="PF17963">
    <property type="entry name" value="Big_9"/>
    <property type="match status" value="1"/>
</dbReference>
<dbReference type="GO" id="GO:0005975">
    <property type="term" value="P:carbohydrate metabolic process"/>
    <property type="evidence" value="ECO:0007669"/>
    <property type="project" value="UniProtKB-ARBA"/>
</dbReference>
<accession>A0A1H4B2H6</accession>
<dbReference type="InterPro" id="IPR045828">
    <property type="entry name" value="PKD_Bacteroidetes"/>
</dbReference>
<dbReference type="InterPro" id="IPR013783">
    <property type="entry name" value="Ig-like_fold"/>
</dbReference>
<dbReference type="Pfam" id="PF19406">
    <property type="entry name" value="PKD_5"/>
    <property type="match status" value="1"/>
</dbReference>
<keyword evidence="4" id="KW-1185">Reference proteome</keyword>
<evidence type="ECO:0000313" key="4">
    <source>
        <dbReference type="Proteomes" id="UP000198850"/>
    </source>
</evidence>
<dbReference type="Proteomes" id="UP000198850">
    <property type="component" value="Unassembled WGS sequence"/>
</dbReference>
<protein>
    <submittedName>
        <fullName evidence="3">Gliding motility-associated C-terminal domain-containing protein</fullName>
    </submittedName>
</protein>
<dbReference type="STRING" id="425514.SAMN05443550_103186"/>
<evidence type="ECO:0000259" key="2">
    <source>
        <dbReference type="Pfam" id="PF24346"/>
    </source>
</evidence>
<feature type="domain" description="PKD-like" evidence="1">
    <location>
        <begin position="1173"/>
        <end position="1260"/>
    </location>
</feature>
<name>A0A1H4B2H6_9SPHI</name>
<dbReference type="GO" id="GO:0004553">
    <property type="term" value="F:hydrolase activity, hydrolyzing O-glycosyl compounds"/>
    <property type="evidence" value="ECO:0007669"/>
    <property type="project" value="UniProtKB-ARBA"/>
</dbReference>
<dbReference type="InterPro" id="IPR026341">
    <property type="entry name" value="T9SS_type_B"/>
</dbReference>
<feature type="domain" description="DUF7507" evidence="2">
    <location>
        <begin position="1265"/>
        <end position="1366"/>
    </location>
</feature>
<dbReference type="Pfam" id="PF24346">
    <property type="entry name" value="DUF7507"/>
    <property type="match status" value="2"/>
</dbReference>
<evidence type="ECO:0000313" key="3">
    <source>
        <dbReference type="EMBL" id="SEA42353.1"/>
    </source>
</evidence>
<proteinExistence type="predicted"/>
<sequence>MHYSEGHKLNGAFLKKKFNNRLSPLVFLLLFFSPFFVFAQFPYNESFKNATADNVVFGGDPKAYLTAGPTPMGIVDPQSDPIGAGYLRLTNREGSQKGYVYSNDVFLGTYGLNIEFEYFTYGGNGADGLCFFLFDASVTDRNFSIGGFGGSLGYSQISGNVKGVSKGYLGIGIDEYGNFSDNRESRQGGPGRAANSVTLRGAGNGFETDGENYKFLATVQTFNDNREGFEIAGGLRGAASPDSRYRKAFISLVPRVGGGLIINLSIQHGNTVTPVITAYEYDKPVPVSGLKYGISSSTGGSNNYHEIRGLSLVVDPTKLNKPQAVNDDKSICQGNSTVIDILSNDSRPNSGGAINLENVDIDLSIPGVQQELTVPNVGTYTFSQSTGKLTFVPLATFTTNYSIRYNYMDVYGAKSTNGTVKVTVVQPKITAQPPGAVICEGGTFISSAEVIGEGATFQWMYRMPNGSWQNVVDGNGISGATTKVLTIANVPAASNGNEYMLKVTSVTAACDVYSVVAPLKVNPLPTATVTGGTAVCVNNTPVVVTFTGANGMAPYTFSYMINDVAQPAISTTGANTTVLLNQPAAIAGTFTYKLLSVKDASSTACLNAQTGTTTVQVNPIASVNPLADVSVCNNQMITAVTFTGNISTNTYHWENSLPSIGLAPSGDGNISAFRAINTSDVPVTGMITVTPTSASGCIGAPEVFTIKVNPTAKVNTSDNQELCNNMSTNPVAFTGNFATNTYHWENSLPSIGLAPSGDGNIAAFRAINTSDVPVTSTITVIPTSASGCIGTPEVFTIKVNPTAKVNRPDNQELCNNMSTNPIAFTGNIATNTYHWRNSLPSIGLAPSGDGNIAAFRAINTSDVPVTAMITVIPTSASGCIGTPEIFMIKVNPTAKVNRPDNQQLCNNMRTNPIAFTGNISINTYHWTNNHPEIGLPRSGTGNIGSFNARNTGSLSIVATITVTPVTLSGCTGTPQSFTITVKPGVSILRTSALRTVGQSVCINNAIENIVYTISNGTGAIVSRLPNGVMGTYLNGVFTLSGRPTVSGIFNYTVTTRGGCSSASLSGTITVNPNTTVQLTSAAPTAHQTVCINSDLRNITYQAANATRLTATGLPNGVSGTYSKGVFTISGTPAALGTFNYLVTATGSCATVQLSGTITVNPKPAGYNDVINLSCGNTAINYNLQANVNNIVKGGNAIPASFTWTAAPNSNVIGISNGSGTRINTTLYNLSNTTRQVVYTITPTAISGNCPGRTFTVTVTVPACNGLAITKTADVNVVRKAGDAVRYTITVKNTTTANQTRVKVTDPFLGGVLAGPASGDNGNGILEANESWVYSGVYRVTQSDIDGFGKPTSGTGRIINTATVNSAEHPQLLSATAAVNIVTAGEIRLVKTGVLSNDFATITYTFKITNTGKVRLSNLNLVDAKIRERINLSPAVLEAGASVTATSIYTVTDAEKRDGKVLNTATITGITPSGGTVSDISGTKSNNDDPTVHIIDDAPQALNDHADTKINQPVTIDLTSNDLPSHHGLDKGSVLITRFPTHGQLQVNANGTVIYTPNRDYPGPDDFIYTVKDLKGNVSNTALVNITVKPTDLFIPNTFTPNGDGKNDTFKIIGRESFDSINLLVFNRWGNEVYRKMNYLDEWDGSGLSEGTYYYIITLKKSANEVTKKGWILLKR</sequence>
<dbReference type="SUPFAM" id="SSF49899">
    <property type="entry name" value="Concanavalin A-like lectins/glucanases"/>
    <property type="match status" value="1"/>
</dbReference>
<dbReference type="Gene3D" id="2.60.40.3440">
    <property type="match status" value="1"/>
</dbReference>
<dbReference type="InterPro" id="IPR055354">
    <property type="entry name" value="DUF7507"/>
</dbReference>
<dbReference type="NCBIfam" id="TIGR04131">
    <property type="entry name" value="Bac_Flav_CTERM"/>
    <property type="match status" value="1"/>
</dbReference>
<organism evidence="3 4">
    <name type="scientific">Pedobacter hartonius</name>
    <dbReference type="NCBI Taxonomy" id="425514"/>
    <lineage>
        <taxon>Bacteria</taxon>
        <taxon>Pseudomonadati</taxon>
        <taxon>Bacteroidota</taxon>
        <taxon>Sphingobacteriia</taxon>
        <taxon>Sphingobacteriales</taxon>
        <taxon>Sphingobacteriaceae</taxon>
        <taxon>Pedobacter</taxon>
    </lineage>
</organism>
<dbReference type="Pfam" id="PF13585">
    <property type="entry name" value="CHU_C"/>
    <property type="match status" value="1"/>
</dbReference>
<dbReference type="EMBL" id="FNRA01000003">
    <property type="protein sequence ID" value="SEA42353.1"/>
    <property type="molecule type" value="Genomic_DNA"/>
</dbReference>
<reference evidence="3 4" key="1">
    <citation type="submission" date="2016-10" db="EMBL/GenBank/DDBJ databases">
        <authorList>
            <person name="de Groot N.N."/>
        </authorList>
    </citation>
    <scope>NUCLEOTIDE SEQUENCE [LARGE SCALE GENOMIC DNA]</scope>
    <source>
        <strain evidence="3 4">DSM 19033</strain>
    </source>
</reference>
<evidence type="ECO:0000259" key="1">
    <source>
        <dbReference type="Pfam" id="PF19406"/>
    </source>
</evidence>
<dbReference type="InterPro" id="IPR013320">
    <property type="entry name" value="ConA-like_dom_sf"/>
</dbReference>
<dbReference type="Gene3D" id="2.60.40.10">
    <property type="entry name" value="Immunoglobulins"/>
    <property type="match status" value="2"/>
</dbReference>
<gene>
    <name evidence="3" type="ORF">SAMN05443550_103186</name>
</gene>